<feature type="compositionally biased region" description="Basic and acidic residues" evidence="6">
    <location>
        <begin position="925"/>
        <end position="950"/>
    </location>
</feature>
<evidence type="ECO:0000256" key="1">
    <source>
        <dbReference type="ARBA" id="ARBA00022723"/>
    </source>
</evidence>
<name>A0A7R9DC43_TIMCR</name>
<feature type="domain" description="C2H2-type" evidence="7">
    <location>
        <begin position="560"/>
        <end position="587"/>
    </location>
</feature>
<feature type="domain" description="C2H2-type" evidence="7">
    <location>
        <begin position="588"/>
        <end position="615"/>
    </location>
</feature>
<feature type="compositionally biased region" description="Basic and acidic residues" evidence="6">
    <location>
        <begin position="879"/>
        <end position="888"/>
    </location>
</feature>
<organism evidence="8">
    <name type="scientific">Timema cristinae</name>
    <name type="common">Walking stick</name>
    <dbReference type="NCBI Taxonomy" id="61476"/>
    <lineage>
        <taxon>Eukaryota</taxon>
        <taxon>Metazoa</taxon>
        <taxon>Ecdysozoa</taxon>
        <taxon>Arthropoda</taxon>
        <taxon>Hexapoda</taxon>
        <taxon>Insecta</taxon>
        <taxon>Pterygota</taxon>
        <taxon>Neoptera</taxon>
        <taxon>Polyneoptera</taxon>
        <taxon>Phasmatodea</taxon>
        <taxon>Timematodea</taxon>
        <taxon>Timematoidea</taxon>
        <taxon>Timematidae</taxon>
        <taxon>Timema</taxon>
    </lineage>
</organism>
<dbReference type="PANTHER" id="PTHR24408:SF64">
    <property type="entry name" value="LINKING IMMUNITY AND METABOLISM-RELATED"/>
    <property type="match status" value="1"/>
</dbReference>
<feature type="domain" description="C2H2-type" evidence="7">
    <location>
        <begin position="427"/>
        <end position="454"/>
    </location>
</feature>
<dbReference type="GO" id="GO:0008270">
    <property type="term" value="F:zinc ion binding"/>
    <property type="evidence" value="ECO:0007669"/>
    <property type="project" value="UniProtKB-KW"/>
</dbReference>
<evidence type="ECO:0000256" key="2">
    <source>
        <dbReference type="ARBA" id="ARBA00022737"/>
    </source>
</evidence>
<evidence type="ECO:0000256" key="4">
    <source>
        <dbReference type="ARBA" id="ARBA00022833"/>
    </source>
</evidence>
<dbReference type="SUPFAM" id="SSF57667">
    <property type="entry name" value="beta-beta-alpha zinc fingers"/>
    <property type="match status" value="5"/>
</dbReference>
<evidence type="ECO:0000313" key="8">
    <source>
        <dbReference type="EMBL" id="CAD7410491.1"/>
    </source>
</evidence>
<dbReference type="InterPro" id="IPR013087">
    <property type="entry name" value="Znf_C2H2_type"/>
</dbReference>
<dbReference type="GO" id="GO:0043565">
    <property type="term" value="F:sequence-specific DNA binding"/>
    <property type="evidence" value="ECO:0007669"/>
    <property type="project" value="TreeGrafter"/>
</dbReference>
<gene>
    <name evidence="8" type="ORF">TCEB3V08_LOCUS10520</name>
</gene>
<dbReference type="EMBL" id="OC321698">
    <property type="protein sequence ID" value="CAD7410491.1"/>
    <property type="molecule type" value="Genomic_DNA"/>
</dbReference>
<feature type="region of interest" description="Disordered" evidence="6">
    <location>
        <begin position="877"/>
        <end position="958"/>
    </location>
</feature>
<dbReference type="Pfam" id="PF00096">
    <property type="entry name" value="zf-C2H2"/>
    <property type="match status" value="1"/>
</dbReference>
<keyword evidence="3 5" id="KW-0863">Zinc-finger</keyword>
<dbReference type="PANTHER" id="PTHR24408">
    <property type="entry name" value="ZINC FINGER PROTEIN"/>
    <property type="match status" value="1"/>
</dbReference>
<keyword evidence="1" id="KW-0479">Metal-binding</keyword>
<keyword evidence="2" id="KW-0677">Repeat</keyword>
<feature type="domain" description="C2H2-type" evidence="7">
    <location>
        <begin position="342"/>
        <end position="369"/>
    </location>
</feature>
<dbReference type="SMART" id="SM00355">
    <property type="entry name" value="ZnF_C2H2"/>
    <property type="match status" value="12"/>
</dbReference>
<sequence>MICLSSRELLQHMNLHGVKESEELSVQEKEQSVRQYHNVDVSPGKRYKCAGCPYVSNSKSQFLYHKQFHRPRGAPFKCGLCSYNVSRRHLLHQHLRVHGILVPPQKTSLVKTDQTHHEHVEEVQPLCRAPHAAVDTRGMADVPLVWVSRGDKFFKMFKCRYCPHVNLRKVNIQEHEKMHRARGGLEQDESMASPQQQHHCPDCNYICNNAGVLSSHAKVHQGVYGHVHCLVDSSKPDSDQVTKLRQYLYEDGDVLSAHDEQIQSYDEDEDDEQNMSRSILNTNQSDEQKDFLAEMQLIANDSGQLQEEQQRRLFFCSLCPARFLFEKELAIHKRFHEIRLAHRCESCSYAARQRHHLLSHLKVHSEEYQQRTVTLSAMYPTSPDHPQPNTAVVMEGTGVAGPLWIVIAGRTTTTLSESTKPAPVKQYPCYMCPAKFFKSVALEYHLSLHGGDGPHKCRRCNYAVKTLGNLAKHEMVHNATEGPQEASHLSPAVIVQQSVPLSGTDLFERKEAQKQSLASGVPVYQPPLHVDPQFGILMHGNPEYIYPTYLKNGRLKEKRYKCHKCPSAFEKREQYKVHLSLHGSKQRYKCEKCDYSVKYYANYIQHMRKHQNNEEAQAAKKVKEGMPLQPGVLAPLEEVGMGTEEPLVTSPPFQPRPVKSIGWSASSNGEPQAQSATERQVALLQQFRRQAGPPEDENRRAFPCLYCPYSSPRKDGLDSHVRRHLAVSGTLSAHTCSHCDYTATQLHFLRDHVRVHFDLSRRPRPEAYMKCERLELTAYSEGDGTEPPDKVLLFRDCGEPLPHDERFEPIYSPGLIESGDDTTKVFIDISTGLSKVTSEAMEPDSMVKVVQDVKLEDDEEEVLVRADKSSDAVIVVSDDAVKSEKESDSSNSTSSSYSSGSSSSSSSSSNNTKSSSTSDSDSQTGDDKRSRSKECELLDNVREEKTRTLSEDEDSCEEESKVLGNVCEVKTRTLSEDEDSCEEENKLLDNVSESGDSELKIKLSCKLSEDSSEVSDWE</sequence>
<evidence type="ECO:0000256" key="6">
    <source>
        <dbReference type="SAM" id="MobiDB-lite"/>
    </source>
</evidence>
<feature type="domain" description="C2H2-type" evidence="7">
    <location>
        <begin position="76"/>
        <end position="103"/>
    </location>
</feature>
<dbReference type="GO" id="GO:0000981">
    <property type="term" value="F:DNA-binding transcription factor activity, RNA polymerase II-specific"/>
    <property type="evidence" value="ECO:0007669"/>
    <property type="project" value="TreeGrafter"/>
</dbReference>
<keyword evidence="4" id="KW-0862">Zinc</keyword>
<dbReference type="PROSITE" id="PS50157">
    <property type="entry name" value="ZINC_FINGER_C2H2_2"/>
    <property type="match status" value="7"/>
</dbReference>
<dbReference type="PROSITE" id="PS00028">
    <property type="entry name" value="ZINC_FINGER_C2H2_1"/>
    <property type="match status" value="6"/>
</dbReference>
<evidence type="ECO:0000256" key="5">
    <source>
        <dbReference type="PROSITE-ProRule" id="PRU00042"/>
    </source>
</evidence>
<dbReference type="GO" id="GO:0005634">
    <property type="term" value="C:nucleus"/>
    <property type="evidence" value="ECO:0007669"/>
    <property type="project" value="TreeGrafter"/>
</dbReference>
<feature type="domain" description="C2H2-type" evidence="7">
    <location>
        <begin position="314"/>
        <end position="336"/>
    </location>
</feature>
<dbReference type="InterPro" id="IPR036236">
    <property type="entry name" value="Znf_C2H2_sf"/>
</dbReference>
<reference evidence="8" key="1">
    <citation type="submission" date="2020-11" db="EMBL/GenBank/DDBJ databases">
        <authorList>
            <person name="Tran Van P."/>
        </authorList>
    </citation>
    <scope>NUCLEOTIDE SEQUENCE</scope>
</reference>
<feature type="domain" description="C2H2-type" evidence="7">
    <location>
        <begin position="455"/>
        <end position="482"/>
    </location>
</feature>
<dbReference type="Gene3D" id="3.30.160.60">
    <property type="entry name" value="Classic Zinc Finger"/>
    <property type="match status" value="5"/>
</dbReference>
<evidence type="ECO:0000256" key="3">
    <source>
        <dbReference type="ARBA" id="ARBA00022771"/>
    </source>
</evidence>
<accession>A0A7R9DC43</accession>
<dbReference type="AlphaFoldDB" id="A0A7R9DC43"/>
<proteinExistence type="predicted"/>
<feature type="compositionally biased region" description="Low complexity" evidence="6">
    <location>
        <begin position="889"/>
        <end position="922"/>
    </location>
</feature>
<protein>
    <recommendedName>
        <fullName evidence="7">C2H2-type domain-containing protein</fullName>
    </recommendedName>
</protein>
<evidence type="ECO:0000259" key="7">
    <source>
        <dbReference type="PROSITE" id="PS50157"/>
    </source>
</evidence>